<gene>
    <name evidence="2" type="ORF">KSP39_PZI008134</name>
</gene>
<feature type="domain" description="Reverse transcriptase Ty1/copia-type" evidence="1">
    <location>
        <begin position="178"/>
        <end position="248"/>
    </location>
</feature>
<dbReference type="InterPro" id="IPR013103">
    <property type="entry name" value="RVT_2"/>
</dbReference>
<keyword evidence="3" id="KW-1185">Reference proteome</keyword>
<protein>
    <recommendedName>
        <fullName evidence="1">Reverse transcriptase Ty1/copia-type domain-containing protein</fullName>
    </recommendedName>
</protein>
<dbReference type="Pfam" id="PF07727">
    <property type="entry name" value="RVT_2"/>
    <property type="match status" value="1"/>
</dbReference>
<sequence length="253" mass="27965">MLCTMDVTFRERESYFSSSTHDLRQGESSTTDDDVIAVPLPLLPSSSFIPSPPSTPVPRAPPISIPDSSTMLSPFPHVYHRRSGTQITAAPSLSVPTSDSDSDDIDLHMPLALLKKGKTTSTQHPISNHAAYHHLTPSHQTFVSSLSLVVIPKTWQEAFTIPAWTQAMHDEMSALDKNHTWDIFALPSGKKAIGSRWVFSVKQNQDGKVERYKTRLVAQGYTQTQGVDYQETFAPVAKMDSIRVLLSCVVCLD</sequence>
<name>A0AAP0G880_9ASPA</name>
<dbReference type="EMBL" id="JBBWWQ010000006">
    <property type="protein sequence ID" value="KAK8944211.1"/>
    <property type="molecule type" value="Genomic_DNA"/>
</dbReference>
<accession>A0AAP0G880</accession>
<dbReference type="AlphaFoldDB" id="A0AAP0G880"/>
<evidence type="ECO:0000259" key="1">
    <source>
        <dbReference type="Pfam" id="PF07727"/>
    </source>
</evidence>
<evidence type="ECO:0000313" key="2">
    <source>
        <dbReference type="EMBL" id="KAK8944211.1"/>
    </source>
</evidence>
<reference evidence="2 3" key="1">
    <citation type="journal article" date="2022" name="Nat. Plants">
        <title>Genomes of leafy and leafless Platanthera orchids illuminate the evolution of mycoheterotrophy.</title>
        <authorList>
            <person name="Li M.H."/>
            <person name="Liu K.W."/>
            <person name="Li Z."/>
            <person name="Lu H.C."/>
            <person name="Ye Q.L."/>
            <person name="Zhang D."/>
            <person name="Wang J.Y."/>
            <person name="Li Y.F."/>
            <person name="Zhong Z.M."/>
            <person name="Liu X."/>
            <person name="Yu X."/>
            <person name="Liu D.K."/>
            <person name="Tu X.D."/>
            <person name="Liu B."/>
            <person name="Hao Y."/>
            <person name="Liao X.Y."/>
            <person name="Jiang Y.T."/>
            <person name="Sun W.H."/>
            <person name="Chen J."/>
            <person name="Chen Y.Q."/>
            <person name="Ai Y."/>
            <person name="Zhai J.W."/>
            <person name="Wu S.S."/>
            <person name="Zhou Z."/>
            <person name="Hsiao Y.Y."/>
            <person name="Wu W.L."/>
            <person name="Chen Y.Y."/>
            <person name="Lin Y.F."/>
            <person name="Hsu J.L."/>
            <person name="Li C.Y."/>
            <person name="Wang Z.W."/>
            <person name="Zhao X."/>
            <person name="Zhong W.Y."/>
            <person name="Ma X.K."/>
            <person name="Ma L."/>
            <person name="Huang J."/>
            <person name="Chen G.Z."/>
            <person name="Huang M.Z."/>
            <person name="Huang L."/>
            <person name="Peng D.H."/>
            <person name="Luo Y.B."/>
            <person name="Zou S.Q."/>
            <person name="Chen S.P."/>
            <person name="Lan S."/>
            <person name="Tsai W.C."/>
            <person name="Van de Peer Y."/>
            <person name="Liu Z.J."/>
        </authorList>
    </citation>
    <scope>NUCLEOTIDE SEQUENCE [LARGE SCALE GENOMIC DNA]</scope>
    <source>
        <strain evidence="2">Lor287</strain>
    </source>
</reference>
<evidence type="ECO:0000313" key="3">
    <source>
        <dbReference type="Proteomes" id="UP001418222"/>
    </source>
</evidence>
<comment type="caution">
    <text evidence="2">The sequence shown here is derived from an EMBL/GenBank/DDBJ whole genome shotgun (WGS) entry which is preliminary data.</text>
</comment>
<proteinExistence type="predicted"/>
<dbReference type="Proteomes" id="UP001418222">
    <property type="component" value="Unassembled WGS sequence"/>
</dbReference>
<organism evidence="2 3">
    <name type="scientific">Platanthera zijinensis</name>
    <dbReference type="NCBI Taxonomy" id="2320716"/>
    <lineage>
        <taxon>Eukaryota</taxon>
        <taxon>Viridiplantae</taxon>
        <taxon>Streptophyta</taxon>
        <taxon>Embryophyta</taxon>
        <taxon>Tracheophyta</taxon>
        <taxon>Spermatophyta</taxon>
        <taxon>Magnoliopsida</taxon>
        <taxon>Liliopsida</taxon>
        <taxon>Asparagales</taxon>
        <taxon>Orchidaceae</taxon>
        <taxon>Orchidoideae</taxon>
        <taxon>Orchideae</taxon>
        <taxon>Orchidinae</taxon>
        <taxon>Platanthera</taxon>
    </lineage>
</organism>